<gene>
    <name evidence="1" type="ORF">LCGC14_0947720</name>
</gene>
<comment type="caution">
    <text evidence="1">The sequence shown here is derived from an EMBL/GenBank/DDBJ whole genome shotgun (WGS) entry which is preliminary data.</text>
</comment>
<reference evidence="1" key="1">
    <citation type="journal article" date="2015" name="Nature">
        <title>Complex archaea that bridge the gap between prokaryotes and eukaryotes.</title>
        <authorList>
            <person name="Spang A."/>
            <person name="Saw J.H."/>
            <person name="Jorgensen S.L."/>
            <person name="Zaremba-Niedzwiedzka K."/>
            <person name="Martijn J."/>
            <person name="Lind A.E."/>
            <person name="van Eijk R."/>
            <person name="Schleper C."/>
            <person name="Guy L."/>
            <person name="Ettema T.J."/>
        </authorList>
    </citation>
    <scope>NUCLEOTIDE SEQUENCE</scope>
</reference>
<sequence>MDIEQILIESCELRNSSISLFHRTIHEFNWFYQSLIFDKIIYNKEK</sequence>
<proteinExistence type="predicted"/>
<organism evidence="1">
    <name type="scientific">marine sediment metagenome</name>
    <dbReference type="NCBI Taxonomy" id="412755"/>
    <lineage>
        <taxon>unclassified sequences</taxon>
        <taxon>metagenomes</taxon>
        <taxon>ecological metagenomes</taxon>
    </lineage>
</organism>
<dbReference type="EMBL" id="LAZR01003353">
    <property type="protein sequence ID" value="KKN19247.1"/>
    <property type="molecule type" value="Genomic_DNA"/>
</dbReference>
<accession>A0A0F9P4A3</accession>
<protein>
    <submittedName>
        <fullName evidence="1">Uncharacterized protein</fullName>
    </submittedName>
</protein>
<dbReference type="AlphaFoldDB" id="A0A0F9P4A3"/>
<evidence type="ECO:0000313" key="1">
    <source>
        <dbReference type="EMBL" id="KKN19247.1"/>
    </source>
</evidence>
<name>A0A0F9P4A3_9ZZZZ</name>